<proteinExistence type="inferred from homology"/>
<dbReference type="Pfam" id="PF00213">
    <property type="entry name" value="OSCP"/>
    <property type="match status" value="1"/>
</dbReference>
<evidence type="ECO:0000313" key="9">
    <source>
        <dbReference type="EMBL" id="CAG9787732.1"/>
    </source>
</evidence>
<keyword evidence="3" id="KW-0813">Transport</keyword>
<reference evidence="9" key="2">
    <citation type="submission" date="2022-10" db="EMBL/GenBank/DDBJ databases">
        <authorList>
            <consortium name="ENA_rothamsted_submissions"/>
            <consortium name="culmorum"/>
            <person name="King R."/>
        </authorList>
    </citation>
    <scope>NUCLEOTIDE SEQUENCE</scope>
</reference>
<name>A0A9N9R1U0_9NEOP</name>
<keyword evidence="4" id="KW-0375">Hydrogen ion transport</keyword>
<dbReference type="Gene3D" id="1.10.520.20">
    <property type="entry name" value="N-terminal domain of the delta subunit of the F1F0-ATP synthase"/>
    <property type="match status" value="1"/>
</dbReference>
<comment type="subcellular location">
    <subcellularLocation>
        <location evidence="1">Membrane</location>
    </subcellularLocation>
</comment>
<dbReference type="SUPFAM" id="SSF47928">
    <property type="entry name" value="N-terminal domain of the delta subunit of the F1F0-ATP synthase"/>
    <property type="match status" value="1"/>
</dbReference>
<protein>
    <recommendedName>
        <fullName evidence="8">Oligomycin sensitivity conferral protein</fullName>
    </recommendedName>
</protein>
<dbReference type="PANTHER" id="PTHR11910">
    <property type="entry name" value="ATP SYNTHASE DELTA CHAIN"/>
    <property type="match status" value="1"/>
</dbReference>
<dbReference type="GO" id="GO:0046933">
    <property type="term" value="F:proton-transporting ATP synthase activity, rotational mechanism"/>
    <property type="evidence" value="ECO:0007669"/>
    <property type="project" value="InterPro"/>
</dbReference>
<sequence length="209" mass="22636">MSAMRTNILVRSLSTSAAAAQLVKAPVQVFGLEGRYASALYSAATKSKTLDAVEKELTQFQKSIKTDAKLKEFIINPTLKRNLKVDALKHLATKTNMSATTSNLLGIMAENGRLDKLESVINAYKIMMAAHRGEVTCEVVTAKPLDQAQRQNLEAALKKFLKGNETLQLTAKVDPSLIGGMVVSIGDKYVDMSVASKVKKYTELISASA</sequence>
<keyword evidence="10" id="KW-1185">Reference proteome</keyword>
<evidence type="ECO:0000256" key="3">
    <source>
        <dbReference type="ARBA" id="ARBA00022448"/>
    </source>
</evidence>
<comment type="similarity">
    <text evidence="2">Belongs to the ATPase delta chain family.</text>
</comment>
<evidence type="ECO:0000256" key="6">
    <source>
        <dbReference type="ARBA" id="ARBA00023136"/>
    </source>
</evidence>
<reference evidence="9" key="1">
    <citation type="submission" date="2021-12" db="EMBL/GenBank/DDBJ databases">
        <authorList>
            <person name="King R."/>
        </authorList>
    </citation>
    <scope>NUCLEOTIDE SEQUENCE</scope>
</reference>
<evidence type="ECO:0000256" key="4">
    <source>
        <dbReference type="ARBA" id="ARBA00022781"/>
    </source>
</evidence>
<keyword evidence="6" id="KW-0472">Membrane</keyword>
<evidence type="ECO:0000256" key="1">
    <source>
        <dbReference type="ARBA" id="ARBA00004370"/>
    </source>
</evidence>
<evidence type="ECO:0000256" key="7">
    <source>
        <dbReference type="ARBA" id="ARBA00023310"/>
    </source>
</evidence>
<gene>
    <name evidence="9" type="ORF">DIATSA_LOCUS5594</name>
</gene>
<evidence type="ECO:0000256" key="2">
    <source>
        <dbReference type="ARBA" id="ARBA00007046"/>
    </source>
</evidence>
<accession>A0A9N9R1U0</accession>
<dbReference type="AlphaFoldDB" id="A0A9N9R1U0"/>
<dbReference type="InterPro" id="IPR000711">
    <property type="entry name" value="ATPase_OSCP/dsu"/>
</dbReference>
<organism evidence="9 10">
    <name type="scientific">Diatraea saccharalis</name>
    <name type="common">sugarcane borer</name>
    <dbReference type="NCBI Taxonomy" id="40085"/>
    <lineage>
        <taxon>Eukaryota</taxon>
        <taxon>Metazoa</taxon>
        <taxon>Ecdysozoa</taxon>
        <taxon>Arthropoda</taxon>
        <taxon>Hexapoda</taxon>
        <taxon>Insecta</taxon>
        <taxon>Pterygota</taxon>
        <taxon>Neoptera</taxon>
        <taxon>Endopterygota</taxon>
        <taxon>Lepidoptera</taxon>
        <taxon>Glossata</taxon>
        <taxon>Ditrysia</taxon>
        <taxon>Pyraloidea</taxon>
        <taxon>Crambidae</taxon>
        <taxon>Crambinae</taxon>
        <taxon>Diatraea</taxon>
    </lineage>
</organism>
<evidence type="ECO:0000313" key="10">
    <source>
        <dbReference type="Proteomes" id="UP001153714"/>
    </source>
</evidence>
<dbReference type="NCBIfam" id="TIGR01145">
    <property type="entry name" value="ATP_synt_delta"/>
    <property type="match status" value="1"/>
</dbReference>
<dbReference type="PRINTS" id="PR00125">
    <property type="entry name" value="ATPASEDELTA"/>
</dbReference>
<dbReference type="InterPro" id="IPR026015">
    <property type="entry name" value="ATP_synth_OSCP/delta_N_sf"/>
</dbReference>
<dbReference type="Proteomes" id="UP001153714">
    <property type="component" value="Chromosome 18"/>
</dbReference>
<keyword evidence="7" id="KW-0066">ATP synthesis</keyword>
<evidence type="ECO:0000256" key="8">
    <source>
        <dbReference type="ARBA" id="ARBA00033369"/>
    </source>
</evidence>
<evidence type="ECO:0000256" key="5">
    <source>
        <dbReference type="ARBA" id="ARBA00023065"/>
    </source>
</evidence>
<dbReference type="EMBL" id="OU893349">
    <property type="protein sequence ID" value="CAG9787732.1"/>
    <property type="molecule type" value="Genomic_DNA"/>
</dbReference>
<dbReference type="GO" id="GO:0016020">
    <property type="term" value="C:membrane"/>
    <property type="evidence" value="ECO:0007669"/>
    <property type="project" value="UniProtKB-SubCell"/>
</dbReference>
<dbReference type="HAMAP" id="MF_01416">
    <property type="entry name" value="ATP_synth_delta_bact"/>
    <property type="match status" value="1"/>
</dbReference>
<dbReference type="OrthoDB" id="1262810at2759"/>
<keyword evidence="5" id="KW-0406">Ion transport</keyword>